<dbReference type="STRING" id="257708.RGI145_04795"/>
<dbReference type="EMBL" id="CP015583">
    <property type="protein sequence ID" value="APT56523.1"/>
    <property type="molecule type" value="Genomic_DNA"/>
</dbReference>
<dbReference type="AlphaFoldDB" id="A0A1L7ACP8"/>
<dbReference type="PROSITE" id="PS51257">
    <property type="entry name" value="PROKAR_LIPOPROTEIN"/>
    <property type="match status" value="1"/>
</dbReference>
<feature type="chain" id="PRO_5013312909" description="Lipoprotein" evidence="2">
    <location>
        <begin position="17"/>
        <end position="209"/>
    </location>
</feature>
<evidence type="ECO:0000256" key="2">
    <source>
        <dbReference type="SAM" id="SignalP"/>
    </source>
</evidence>
<proteinExistence type="predicted"/>
<feature type="signal peptide" evidence="2">
    <location>
        <begin position="1"/>
        <end position="16"/>
    </location>
</feature>
<evidence type="ECO:0000313" key="3">
    <source>
        <dbReference type="EMBL" id="APT56523.1"/>
    </source>
</evidence>
<organism evidence="3 4">
    <name type="scientific">Roseomonas gilardii</name>
    <dbReference type="NCBI Taxonomy" id="257708"/>
    <lineage>
        <taxon>Bacteria</taxon>
        <taxon>Pseudomonadati</taxon>
        <taxon>Pseudomonadota</taxon>
        <taxon>Alphaproteobacteria</taxon>
        <taxon>Acetobacterales</taxon>
        <taxon>Roseomonadaceae</taxon>
        <taxon>Roseomonas</taxon>
    </lineage>
</organism>
<name>A0A1L7ACP8_9PROT</name>
<feature type="region of interest" description="Disordered" evidence="1">
    <location>
        <begin position="187"/>
        <end position="209"/>
    </location>
</feature>
<evidence type="ECO:0008006" key="5">
    <source>
        <dbReference type="Google" id="ProtNLM"/>
    </source>
</evidence>
<evidence type="ECO:0000256" key="1">
    <source>
        <dbReference type="SAM" id="MobiDB-lite"/>
    </source>
</evidence>
<accession>A0A1L7ACP8</accession>
<reference evidence="3 4" key="1">
    <citation type="submission" date="2016-05" db="EMBL/GenBank/DDBJ databases">
        <title>Complete Genome and Methylome Analysis of Psychrotrophic Bacterial Isolates from Antarctic Lake Untersee.</title>
        <authorList>
            <person name="Fomenkov A."/>
            <person name="Akimov V.N."/>
            <person name="Vasilyeva L.V."/>
            <person name="Andersen D."/>
            <person name="Vincze T."/>
            <person name="Roberts R.J."/>
        </authorList>
    </citation>
    <scope>NUCLEOTIDE SEQUENCE [LARGE SCALE GENOMIC DNA]</scope>
    <source>
        <strain evidence="3 4">U14-5</strain>
    </source>
</reference>
<dbReference type="KEGG" id="rgi:RGI145_04795"/>
<dbReference type="Proteomes" id="UP000185494">
    <property type="component" value="Chromosome 1"/>
</dbReference>
<keyword evidence="2" id="KW-0732">Signal</keyword>
<protein>
    <recommendedName>
        <fullName evidence="5">Lipoprotein</fullName>
    </recommendedName>
</protein>
<gene>
    <name evidence="3" type="ORF">RGI145_04795</name>
</gene>
<sequence>MIGRRQALLLPLPLLAAACSGGEAPVTRPRRLEGYAWLTALRLNVAGLDFPPPQPGAVIRADPPAPLVPATEVERMGRDRLSAAGTNGRAVFTVETAALTRSRQSGGMFTDASERLDCVLRCRLAILGADGQQLAFAEAEARRGAVMNLGSGNTAAGNAEDVVGKAMDDLNVEFEVQVRRNLRDWVQETTPAVPTPAPGSIEREELPPG</sequence>
<dbReference type="RefSeq" id="WP_075797467.1">
    <property type="nucleotide sequence ID" value="NZ_CP015583.1"/>
</dbReference>
<evidence type="ECO:0000313" key="4">
    <source>
        <dbReference type="Proteomes" id="UP000185494"/>
    </source>
</evidence>